<organism evidence="2 3">
    <name type="scientific">Actinomadura syzygii</name>
    <dbReference type="NCBI Taxonomy" id="1427538"/>
    <lineage>
        <taxon>Bacteria</taxon>
        <taxon>Bacillati</taxon>
        <taxon>Actinomycetota</taxon>
        <taxon>Actinomycetes</taxon>
        <taxon>Streptosporangiales</taxon>
        <taxon>Thermomonosporaceae</taxon>
        <taxon>Actinomadura</taxon>
    </lineage>
</organism>
<dbReference type="PANTHER" id="PTHR43433:SF5">
    <property type="entry name" value="AB HYDROLASE-1 DOMAIN-CONTAINING PROTEIN"/>
    <property type="match status" value="1"/>
</dbReference>
<evidence type="ECO:0000313" key="3">
    <source>
        <dbReference type="Proteomes" id="UP000322634"/>
    </source>
</evidence>
<dbReference type="AlphaFoldDB" id="A0A5D0UIQ7"/>
<dbReference type="GO" id="GO:0046503">
    <property type="term" value="P:glycerolipid catabolic process"/>
    <property type="evidence" value="ECO:0007669"/>
    <property type="project" value="TreeGrafter"/>
</dbReference>
<dbReference type="PRINTS" id="PR00111">
    <property type="entry name" value="ABHYDROLASE"/>
</dbReference>
<proteinExistence type="predicted"/>
<dbReference type="EMBL" id="VSFF01000002">
    <property type="protein sequence ID" value="TYC17493.1"/>
    <property type="molecule type" value="Genomic_DNA"/>
</dbReference>
<evidence type="ECO:0000259" key="1">
    <source>
        <dbReference type="Pfam" id="PF00561"/>
    </source>
</evidence>
<dbReference type="PANTHER" id="PTHR43433">
    <property type="entry name" value="HYDROLASE, ALPHA/BETA FOLD FAMILY PROTEIN"/>
    <property type="match status" value="1"/>
</dbReference>
<dbReference type="OrthoDB" id="8957634at2"/>
<name>A0A5D0UIQ7_9ACTN</name>
<dbReference type="InterPro" id="IPR000073">
    <property type="entry name" value="AB_hydrolase_1"/>
</dbReference>
<comment type="caution">
    <text evidence="2">The sequence shown here is derived from an EMBL/GenBank/DDBJ whole genome shotgun (WGS) entry which is preliminary data.</text>
</comment>
<dbReference type="Pfam" id="PF00561">
    <property type="entry name" value="Abhydrolase_1"/>
    <property type="match status" value="1"/>
</dbReference>
<dbReference type="SUPFAM" id="SSF53474">
    <property type="entry name" value="alpha/beta-Hydrolases"/>
    <property type="match status" value="1"/>
</dbReference>
<feature type="domain" description="AB hydrolase-1" evidence="1">
    <location>
        <begin position="24"/>
        <end position="260"/>
    </location>
</feature>
<dbReference type="RefSeq" id="WP_148348636.1">
    <property type="nucleotide sequence ID" value="NZ_VSFF01000002.1"/>
</dbReference>
<dbReference type="Gene3D" id="3.40.50.1820">
    <property type="entry name" value="alpha/beta hydrolase"/>
    <property type="match status" value="1"/>
</dbReference>
<evidence type="ECO:0000313" key="2">
    <source>
        <dbReference type="EMBL" id="TYC17493.1"/>
    </source>
</evidence>
<keyword evidence="3" id="KW-1185">Reference proteome</keyword>
<sequence length="291" mass="30608">MAERFIQANGVELCAEEFGDPADPAVLLVMGLGASMLWWDEEFCRRVASGGRHVIRYDHRDTGRSAAWPPGRPGYTGADLVDDAAGVLDAFGVPAAHVAGVSAGGGLAQLLALGRPGRVLSLTLVSTSAAVPPGRRLPPPAEAFGRFLSTAEVDWSDADSVVEYQVGFARMLAGAERPFDEDAARALVRRDVARARDFAAARNHDALPDDDREWGALSAIAVPTVVLHGTADPMFPIGHGEALADVIPDAALVPLEGAGHGLERADWETVVAALLGVSGRRGPRPSSTARW</sequence>
<protein>
    <submittedName>
        <fullName evidence="2">Alpha/beta hydrolase</fullName>
    </submittedName>
</protein>
<dbReference type="InterPro" id="IPR050471">
    <property type="entry name" value="AB_hydrolase"/>
</dbReference>
<reference evidence="2 3" key="1">
    <citation type="submission" date="2019-08" db="EMBL/GenBank/DDBJ databases">
        <title>Actinomadura sp. nov. CYP1-5 isolated from mountain soil.</title>
        <authorList>
            <person name="Songsumanus A."/>
            <person name="Kuncharoen N."/>
            <person name="Kudo T."/>
            <person name="Yuki M."/>
            <person name="Igarashi Y."/>
            <person name="Tanasupawat S."/>
        </authorList>
    </citation>
    <scope>NUCLEOTIDE SEQUENCE [LARGE SCALE GENOMIC DNA]</scope>
    <source>
        <strain evidence="2 3">GKU157</strain>
    </source>
</reference>
<dbReference type="Proteomes" id="UP000322634">
    <property type="component" value="Unassembled WGS sequence"/>
</dbReference>
<dbReference type="GO" id="GO:0004806">
    <property type="term" value="F:triacylglycerol lipase activity"/>
    <property type="evidence" value="ECO:0007669"/>
    <property type="project" value="TreeGrafter"/>
</dbReference>
<gene>
    <name evidence="2" type="ORF">FXF65_05660</name>
</gene>
<dbReference type="InterPro" id="IPR029058">
    <property type="entry name" value="AB_hydrolase_fold"/>
</dbReference>
<keyword evidence="2" id="KW-0378">Hydrolase</keyword>
<accession>A0A5D0UIQ7</accession>